<gene>
    <name evidence="1" type="ORF">M513_13323</name>
</gene>
<dbReference type="Proteomes" id="UP000030764">
    <property type="component" value="Unassembled WGS sequence"/>
</dbReference>
<name>A0A085LLF2_9BILA</name>
<dbReference type="EMBL" id="KL363425">
    <property type="protein sequence ID" value="KFD45798.1"/>
    <property type="molecule type" value="Genomic_DNA"/>
</dbReference>
<reference evidence="1 2" key="1">
    <citation type="journal article" date="2014" name="Nat. Genet.">
        <title>Genome and transcriptome of the porcine whipworm Trichuris suis.</title>
        <authorList>
            <person name="Jex A.R."/>
            <person name="Nejsum P."/>
            <person name="Schwarz E.M."/>
            <person name="Hu L."/>
            <person name="Young N.D."/>
            <person name="Hall R.S."/>
            <person name="Korhonen P.K."/>
            <person name="Liao S."/>
            <person name="Thamsborg S."/>
            <person name="Xia J."/>
            <person name="Xu P."/>
            <person name="Wang S."/>
            <person name="Scheerlinck J.P."/>
            <person name="Hofmann A."/>
            <person name="Sternberg P.W."/>
            <person name="Wang J."/>
            <person name="Gasser R.B."/>
        </authorList>
    </citation>
    <scope>NUCLEOTIDE SEQUENCE [LARGE SCALE GENOMIC DNA]</scope>
    <source>
        <strain evidence="1">DCEP-RM93M</strain>
    </source>
</reference>
<proteinExistence type="predicted"/>
<organism evidence="1 2">
    <name type="scientific">Trichuris suis</name>
    <name type="common">pig whipworm</name>
    <dbReference type="NCBI Taxonomy" id="68888"/>
    <lineage>
        <taxon>Eukaryota</taxon>
        <taxon>Metazoa</taxon>
        <taxon>Ecdysozoa</taxon>
        <taxon>Nematoda</taxon>
        <taxon>Enoplea</taxon>
        <taxon>Dorylaimia</taxon>
        <taxon>Trichinellida</taxon>
        <taxon>Trichuridae</taxon>
        <taxon>Trichuris</taxon>
    </lineage>
</organism>
<accession>A0A085LLF2</accession>
<evidence type="ECO:0000313" key="2">
    <source>
        <dbReference type="Proteomes" id="UP000030764"/>
    </source>
</evidence>
<evidence type="ECO:0000313" key="1">
    <source>
        <dbReference type="EMBL" id="KFD45798.1"/>
    </source>
</evidence>
<sequence length="112" mass="12542">MSQHLYWFFFFNECFVKRIGFTLKLLSNELGSTHSQRSVRDYSNEMSPQHDQVYTLGVASTQGIVRLTGRQHCGNVFDKGKLVIFVGLAKSSMTPPIGRCGLTQTVAPSLNL</sequence>
<keyword evidence="2" id="KW-1185">Reference proteome</keyword>
<protein>
    <submittedName>
        <fullName evidence="1">Uncharacterized protein</fullName>
    </submittedName>
</protein>
<dbReference type="AlphaFoldDB" id="A0A085LLF2"/>